<evidence type="ECO:0000256" key="2">
    <source>
        <dbReference type="SAM" id="SignalP"/>
    </source>
</evidence>
<gene>
    <name evidence="3" type="ORF">ODALV1_LOCUS27774</name>
</gene>
<keyword evidence="4" id="KW-1185">Reference proteome</keyword>
<feature type="chain" id="PRO_5045745475" evidence="2">
    <location>
        <begin position="21"/>
        <end position="179"/>
    </location>
</feature>
<evidence type="ECO:0000313" key="3">
    <source>
        <dbReference type="EMBL" id="CAL8139300.1"/>
    </source>
</evidence>
<sequence length="179" mass="18924">MFLFSKKLFFLMVVVSVLFGGERNSAAAAGKFNMCHQCKGDGGTHDTPPYCDADHSGGELGKYCFLSYSDACFMRKDSNGLISKGCEHDRRKWKDANGNPKCITNQECYCNDKDFCNRDKNFGGLIGGTGFPEAGGGPGSPGTGGGTGGSAGNSGSIGTKDMFRGISIFFGMMADVAQQ</sequence>
<feature type="compositionally biased region" description="Gly residues" evidence="1">
    <location>
        <begin position="129"/>
        <end position="152"/>
    </location>
</feature>
<feature type="region of interest" description="Disordered" evidence="1">
    <location>
        <begin position="129"/>
        <end position="155"/>
    </location>
</feature>
<name>A0ABP1RZ18_9HEXA</name>
<reference evidence="3 4" key="1">
    <citation type="submission" date="2024-08" db="EMBL/GenBank/DDBJ databases">
        <authorList>
            <person name="Cucini C."/>
            <person name="Frati F."/>
        </authorList>
    </citation>
    <scope>NUCLEOTIDE SEQUENCE [LARGE SCALE GENOMIC DNA]</scope>
</reference>
<dbReference type="Proteomes" id="UP001642540">
    <property type="component" value="Unassembled WGS sequence"/>
</dbReference>
<protein>
    <submittedName>
        <fullName evidence="3">Uncharacterized protein</fullName>
    </submittedName>
</protein>
<evidence type="ECO:0000256" key="1">
    <source>
        <dbReference type="SAM" id="MobiDB-lite"/>
    </source>
</evidence>
<evidence type="ECO:0000313" key="4">
    <source>
        <dbReference type="Proteomes" id="UP001642540"/>
    </source>
</evidence>
<accession>A0ABP1RZ18</accession>
<keyword evidence="2" id="KW-0732">Signal</keyword>
<dbReference type="EMBL" id="CAXLJM020000124">
    <property type="protein sequence ID" value="CAL8139300.1"/>
    <property type="molecule type" value="Genomic_DNA"/>
</dbReference>
<feature type="signal peptide" evidence="2">
    <location>
        <begin position="1"/>
        <end position="20"/>
    </location>
</feature>
<comment type="caution">
    <text evidence="3">The sequence shown here is derived from an EMBL/GenBank/DDBJ whole genome shotgun (WGS) entry which is preliminary data.</text>
</comment>
<proteinExistence type="predicted"/>
<organism evidence="3 4">
    <name type="scientific">Orchesella dallaii</name>
    <dbReference type="NCBI Taxonomy" id="48710"/>
    <lineage>
        <taxon>Eukaryota</taxon>
        <taxon>Metazoa</taxon>
        <taxon>Ecdysozoa</taxon>
        <taxon>Arthropoda</taxon>
        <taxon>Hexapoda</taxon>
        <taxon>Collembola</taxon>
        <taxon>Entomobryomorpha</taxon>
        <taxon>Entomobryoidea</taxon>
        <taxon>Orchesellidae</taxon>
        <taxon>Orchesellinae</taxon>
        <taxon>Orchesella</taxon>
    </lineage>
</organism>